<organism evidence="1 2">
    <name type="scientific">Characodon lateralis</name>
    <dbReference type="NCBI Taxonomy" id="208331"/>
    <lineage>
        <taxon>Eukaryota</taxon>
        <taxon>Metazoa</taxon>
        <taxon>Chordata</taxon>
        <taxon>Craniata</taxon>
        <taxon>Vertebrata</taxon>
        <taxon>Euteleostomi</taxon>
        <taxon>Actinopterygii</taxon>
        <taxon>Neopterygii</taxon>
        <taxon>Teleostei</taxon>
        <taxon>Neoteleostei</taxon>
        <taxon>Acanthomorphata</taxon>
        <taxon>Ovalentaria</taxon>
        <taxon>Atherinomorphae</taxon>
        <taxon>Cyprinodontiformes</taxon>
        <taxon>Goodeidae</taxon>
        <taxon>Characodon</taxon>
    </lineage>
</organism>
<proteinExistence type="predicted"/>
<evidence type="ECO:0000313" key="2">
    <source>
        <dbReference type="Proteomes" id="UP001352852"/>
    </source>
</evidence>
<gene>
    <name evidence="1" type="ORF">CHARACLAT_006959</name>
</gene>
<protein>
    <submittedName>
        <fullName evidence="1">Uncharacterized protein</fullName>
    </submittedName>
</protein>
<keyword evidence="2" id="KW-1185">Reference proteome</keyword>
<dbReference type="Proteomes" id="UP001352852">
    <property type="component" value="Unassembled WGS sequence"/>
</dbReference>
<reference evidence="1 2" key="1">
    <citation type="submission" date="2021-06" db="EMBL/GenBank/DDBJ databases">
        <authorList>
            <person name="Palmer J.M."/>
        </authorList>
    </citation>
    <scope>NUCLEOTIDE SEQUENCE [LARGE SCALE GENOMIC DNA]</scope>
    <source>
        <strain evidence="1 2">CL_MEX2019</strain>
        <tissue evidence="1">Muscle</tissue>
    </source>
</reference>
<dbReference type="EMBL" id="JAHUTJ010000370">
    <property type="protein sequence ID" value="MED6263686.1"/>
    <property type="molecule type" value="Genomic_DNA"/>
</dbReference>
<evidence type="ECO:0000313" key="1">
    <source>
        <dbReference type="EMBL" id="MED6263686.1"/>
    </source>
</evidence>
<name>A0ABU7CNI6_9TELE</name>
<comment type="caution">
    <text evidence="1">The sequence shown here is derived from an EMBL/GenBank/DDBJ whole genome shotgun (WGS) entry which is preliminary data.</text>
</comment>
<sequence length="99" mass="11002">MICACCSPIHWIASSLLPVELRGEALTYMIKSCPRHDKVLNKLGFCKDVNIPAPPLLAVSPHPNNLLCSIGSQISLKRNNKEFHSPFIRAFPTQHPLSQ</sequence>
<accession>A0ABU7CNI6</accession>